<dbReference type="SMART" id="SM00355">
    <property type="entry name" value="ZnF_C2H2"/>
    <property type="match status" value="2"/>
</dbReference>
<keyword evidence="3" id="KW-0677">Repeat</keyword>
<dbReference type="PANTHER" id="PTHR24404:SF114">
    <property type="entry name" value="KLUMPFUSS, ISOFORM B-RELATED"/>
    <property type="match status" value="1"/>
</dbReference>
<dbReference type="PROSITE" id="PS50157">
    <property type="entry name" value="ZINC_FINGER_C2H2_2"/>
    <property type="match status" value="2"/>
</dbReference>
<dbReference type="Pfam" id="PF13912">
    <property type="entry name" value="zf-C2H2_6"/>
    <property type="match status" value="1"/>
</dbReference>
<keyword evidence="7" id="KW-0539">Nucleus</keyword>
<proteinExistence type="predicted"/>
<dbReference type="InterPro" id="IPR013087">
    <property type="entry name" value="Znf_C2H2_type"/>
</dbReference>
<reference evidence="10 11" key="1">
    <citation type="submission" date="2021-06" db="EMBL/GenBank/DDBJ databases">
        <title>Caerostris extrusa draft genome.</title>
        <authorList>
            <person name="Kono N."/>
            <person name="Arakawa K."/>
        </authorList>
    </citation>
    <scope>NUCLEOTIDE SEQUENCE [LARGE SCALE GENOMIC DNA]</scope>
</reference>
<protein>
    <recommendedName>
        <fullName evidence="9">C2H2-type domain-containing protein</fullName>
    </recommendedName>
</protein>
<gene>
    <name evidence="10" type="ORF">CEXT_319981</name>
</gene>
<organism evidence="10 11">
    <name type="scientific">Caerostris extrusa</name>
    <name type="common">Bark spider</name>
    <name type="synonym">Caerostris bankana</name>
    <dbReference type="NCBI Taxonomy" id="172846"/>
    <lineage>
        <taxon>Eukaryota</taxon>
        <taxon>Metazoa</taxon>
        <taxon>Ecdysozoa</taxon>
        <taxon>Arthropoda</taxon>
        <taxon>Chelicerata</taxon>
        <taxon>Arachnida</taxon>
        <taxon>Araneae</taxon>
        <taxon>Araneomorphae</taxon>
        <taxon>Entelegynae</taxon>
        <taxon>Araneoidea</taxon>
        <taxon>Araneidae</taxon>
        <taxon>Caerostris</taxon>
    </lineage>
</organism>
<dbReference type="AlphaFoldDB" id="A0AAV4YD63"/>
<evidence type="ECO:0000256" key="5">
    <source>
        <dbReference type="ARBA" id="ARBA00022833"/>
    </source>
</evidence>
<dbReference type="GO" id="GO:0008270">
    <property type="term" value="F:zinc ion binding"/>
    <property type="evidence" value="ECO:0007669"/>
    <property type="project" value="UniProtKB-KW"/>
</dbReference>
<comment type="caution">
    <text evidence="10">The sequence shown here is derived from an EMBL/GenBank/DDBJ whole genome shotgun (WGS) entry which is preliminary data.</text>
</comment>
<evidence type="ECO:0000256" key="6">
    <source>
        <dbReference type="ARBA" id="ARBA00023125"/>
    </source>
</evidence>
<dbReference type="EMBL" id="BPLR01019065">
    <property type="protein sequence ID" value="GIZ04310.1"/>
    <property type="molecule type" value="Genomic_DNA"/>
</dbReference>
<dbReference type="GO" id="GO:0000978">
    <property type="term" value="F:RNA polymerase II cis-regulatory region sequence-specific DNA binding"/>
    <property type="evidence" value="ECO:0007669"/>
    <property type="project" value="TreeGrafter"/>
</dbReference>
<comment type="subcellular location">
    <subcellularLocation>
        <location evidence="1">Nucleus</location>
    </subcellularLocation>
</comment>
<evidence type="ECO:0000256" key="8">
    <source>
        <dbReference type="PROSITE-ProRule" id="PRU00042"/>
    </source>
</evidence>
<evidence type="ECO:0000313" key="11">
    <source>
        <dbReference type="Proteomes" id="UP001054945"/>
    </source>
</evidence>
<dbReference type="Pfam" id="PF00096">
    <property type="entry name" value="zf-C2H2"/>
    <property type="match status" value="2"/>
</dbReference>
<dbReference type="PROSITE" id="PS00028">
    <property type="entry name" value="ZINC_FINGER_C2H2_1"/>
    <property type="match status" value="1"/>
</dbReference>
<dbReference type="GO" id="GO:0006357">
    <property type="term" value="P:regulation of transcription by RNA polymerase II"/>
    <property type="evidence" value="ECO:0007669"/>
    <property type="project" value="TreeGrafter"/>
</dbReference>
<dbReference type="GO" id="GO:0003700">
    <property type="term" value="F:DNA-binding transcription factor activity"/>
    <property type="evidence" value="ECO:0007669"/>
    <property type="project" value="TreeGrafter"/>
</dbReference>
<dbReference type="SUPFAM" id="SSF57667">
    <property type="entry name" value="beta-beta-alpha zinc fingers"/>
    <property type="match status" value="1"/>
</dbReference>
<keyword evidence="4 8" id="KW-0863">Zinc-finger</keyword>
<keyword evidence="6" id="KW-0238">DNA-binding</keyword>
<accession>A0AAV4YD63</accession>
<dbReference type="Proteomes" id="UP001054945">
    <property type="component" value="Unassembled WGS sequence"/>
</dbReference>
<evidence type="ECO:0000259" key="9">
    <source>
        <dbReference type="PROSITE" id="PS50157"/>
    </source>
</evidence>
<keyword evidence="5" id="KW-0862">Zinc</keyword>
<keyword evidence="2" id="KW-0479">Metal-binding</keyword>
<dbReference type="GO" id="GO:0005634">
    <property type="term" value="C:nucleus"/>
    <property type="evidence" value="ECO:0007669"/>
    <property type="project" value="UniProtKB-SubCell"/>
</dbReference>
<dbReference type="FunFam" id="3.30.160.60:FF:000145">
    <property type="entry name" value="Zinc finger protein 574"/>
    <property type="match status" value="1"/>
</dbReference>
<dbReference type="PANTHER" id="PTHR24404">
    <property type="entry name" value="ZINC FINGER PROTEIN"/>
    <property type="match status" value="1"/>
</dbReference>
<feature type="domain" description="C2H2-type" evidence="9">
    <location>
        <begin position="1"/>
        <end position="28"/>
    </location>
</feature>
<evidence type="ECO:0000256" key="3">
    <source>
        <dbReference type="ARBA" id="ARBA00022737"/>
    </source>
</evidence>
<evidence type="ECO:0000256" key="7">
    <source>
        <dbReference type="ARBA" id="ARBA00023242"/>
    </source>
</evidence>
<dbReference type="InterPro" id="IPR036236">
    <property type="entry name" value="Znf_C2H2_sf"/>
</dbReference>
<evidence type="ECO:0000313" key="10">
    <source>
        <dbReference type="EMBL" id="GIZ04310.1"/>
    </source>
</evidence>
<dbReference type="FunFam" id="3.30.160.60:FF:000218">
    <property type="entry name" value="Zinc finger protein 10"/>
    <property type="match status" value="1"/>
</dbReference>
<dbReference type="Gene3D" id="3.30.160.60">
    <property type="entry name" value="Classic Zinc Finger"/>
    <property type="match status" value="2"/>
</dbReference>
<evidence type="ECO:0000256" key="2">
    <source>
        <dbReference type="ARBA" id="ARBA00022723"/>
    </source>
</evidence>
<sequence length="209" mass="23762">MHASVCNKRFSIYSNLARHIRTHTGEKPYKCTECNIKYVKNSSLKHHMLQHAGGQRRKSDSCGAEFASEDSLAAHKFHYCIKFGNQHHQSSATLPRSSSSNWVPDVDSRSALLMNYHAEDPATNQINSSMQQSFLHGMDQQTYCEEMSTAEMVSQYGITDQNPYNPETSDFLFPGRSPIEESETGPIHVIEDQNYPYRYALIPEHTPCL</sequence>
<name>A0AAV4YD63_CAEEX</name>
<keyword evidence="11" id="KW-1185">Reference proteome</keyword>
<feature type="domain" description="C2H2-type" evidence="9">
    <location>
        <begin position="29"/>
        <end position="56"/>
    </location>
</feature>
<evidence type="ECO:0000256" key="1">
    <source>
        <dbReference type="ARBA" id="ARBA00004123"/>
    </source>
</evidence>
<evidence type="ECO:0000256" key="4">
    <source>
        <dbReference type="ARBA" id="ARBA00022771"/>
    </source>
</evidence>
<dbReference type="InterPro" id="IPR050589">
    <property type="entry name" value="Ikaros_C2H2-ZF"/>
</dbReference>